<dbReference type="PROSITE" id="PS51143">
    <property type="entry name" value="MT_A70"/>
    <property type="match status" value="1"/>
</dbReference>
<dbReference type="Proteomes" id="UP000800200">
    <property type="component" value="Unassembled WGS sequence"/>
</dbReference>
<dbReference type="GO" id="GO:0005634">
    <property type="term" value="C:nucleus"/>
    <property type="evidence" value="ECO:0007669"/>
    <property type="project" value="TreeGrafter"/>
</dbReference>
<reference evidence="3" key="1">
    <citation type="journal article" date="2020" name="Stud. Mycol.">
        <title>101 Dothideomycetes genomes: a test case for predicting lifestyles and emergence of pathogens.</title>
        <authorList>
            <person name="Haridas S."/>
            <person name="Albert R."/>
            <person name="Binder M."/>
            <person name="Bloem J."/>
            <person name="Labutti K."/>
            <person name="Salamov A."/>
            <person name="Andreopoulos B."/>
            <person name="Baker S."/>
            <person name="Barry K."/>
            <person name="Bills G."/>
            <person name="Bluhm B."/>
            <person name="Cannon C."/>
            <person name="Castanera R."/>
            <person name="Culley D."/>
            <person name="Daum C."/>
            <person name="Ezra D."/>
            <person name="Gonzalez J."/>
            <person name="Henrissat B."/>
            <person name="Kuo A."/>
            <person name="Liang C."/>
            <person name="Lipzen A."/>
            <person name="Lutzoni F."/>
            <person name="Magnuson J."/>
            <person name="Mondo S."/>
            <person name="Nolan M."/>
            <person name="Ohm R."/>
            <person name="Pangilinan J."/>
            <person name="Park H.-J."/>
            <person name="Ramirez L."/>
            <person name="Alfaro M."/>
            <person name="Sun H."/>
            <person name="Tritt A."/>
            <person name="Yoshinaga Y."/>
            <person name="Zwiers L.-H."/>
            <person name="Turgeon B."/>
            <person name="Goodwin S."/>
            <person name="Spatafora J."/>
            <person name="Crous P."/>
            <person name="Grigoriev I."/>
        </authorList>
    </citation>
    <scope>NUCLEOTIDE SEQUENCE</scope>
    <source>
        <strain evidence="3">CBS 207.26</strain>
    </source>
</reference>
<dbReference type="OrthoDB" id="61116at2759"/>
<sequence length="447" mass="50738">MSPTTAILYQNAHRDITLLDIPTTIAVAQGISDVLLSSSPPDEPYTITNEPKNVKAKEKLVNNTVDKNLHAAYRTEIERALTEIRHHVSGVWCLPRKLMTQVPRPRKSDMEIDDPETDLDLRLNEWSESKGVDDGNDFTKLMASFGLDSETNATSSDSGSRCWLMSYGPAGDITKDPQGNEPGPRQEPWRPSFHNAKGYTLSLEIASSASQVKSSSLTYQFKVPPRSSFFLDDSTQWGSFRASFRRLTEEYNLPRHFDFILLDPPWPNRSAQRKATYKTSAGLRAIEKLILKMDIDTYIEHNGLVGIWITNKPSLRDLVLGPKGLFEQLNVGFIEEWIWIKTTKKGEPIWALESIVKKPYEVLLLGRAAPNSWTTMKPVDQIKRRVIAGVPDLHSRKPCLKELIEPFMPDPNDYTALEIFARYLVAGWTSWGNEVLKFNWNGYWAPD</sequence>
<feature type="region of interest" description="Disordered" evidence="2">
    <location>
        <begin position="171"/>
        <end position="191"/>
    </location>
</feature>
<gene>
    <name evidence="3" type="ORF">K469DRAFT_562005</name>
</gene>
<dbReference type="EMBL" id="ML994620">
    <property type="protein sequence ID" value="KAF2189465.1"/>
    <property type="molecule type" value="Genomic_DNA"/>
</dbReference>
<protein>
    <submittedName>
        <fullName evidence="3">MT-A70-domain-containing protein</fullName>
    </submittedName>
</protein>
<comment type="similarity">
    <text evidence="1">Belongs to the MT-A70-like family.</text>
</comment>
<dbReference type="Pfam" id="PF05063">
    <property type="entry name" value="MT-A70"/>
    <property type="match status" value="1"/>
</dbReference>
<evidence type="ECO:0000256" key="1">
    <source>
        <dbReference type="PROSITE-ProRule" id="PRU00489"/>
    </source>
</evidence>
<dbReference type="AlphaFoldDB" id="A0A6A6EEI6"/>
<evidence type="ECO:0000313" key="3">
    <source>
        <dbReference type="EMBL" id="KAF2189465.1"/>
    </source>
</evidence>
<evidence type="ECO:0000313" key="4">
    <source>
        <dbReference type="Proteomes" id="UP000800200"/>
    </source>
</evidence>
<name>A0A6A6EEI6_9PEZI</name>
<dbReference type="GO" id="GO:0003676">
    <property type="term" value="F:nucleic acid binding"/>
    <property type="evidence" value="ECO:0007669"/>
    <property type="project" value="InterPro"/>
</dbReference>
<dbReference type="PANTHER" id="PTHR12829:SF4">
    <property type="entry name" value="N(6)-ADENINE-SPECIFIC METHYLTRANSFERASE METTL4"/>
    <property type="match status" value="1"/>
</dbReference>
<dbReference type="InterPro" id="IPR007757">
    <property type="entry name" value="MT-A70-like"/>
</dbReference>
<organism evidence="3 4">
    <name type="scientific">Zopfia rhizophila CBS 207.26</name>
    <dbReference type="NCBI Taxonomy" id="1314779"/>
    <lineage>
        <taxon>Eukaryota</taxon>
        <taxon>Fungi</taxon>
        <taxon>Dikarya</taxon>
        <taxon>Ascomycota</taxon>
        <taxon>Pezizomycotina</taxon>
        <taxon>Dothideomycetes</taxon>
        <taxon>Dothideomycetes incertae sedis</taxon>
        <taxon>Zopfiaceae</taxon>
        <taxon>Zopfia</taxon>
    </lineage>
</organism>
<dbReference type="GO" id="GO:0032259">
    <property type="term" value="P:methylation"/>
    <property type="evidence" value="ECO:0007669"/>
    <property type="project" value="InterPro"/>
</dbReference>
<accession>A0A6A6EEI6</accession>
<evidence type="ECO:0000256" key="2">
    <source>
        <dbReference type="SAM" id="MobiDB-lite"/>
    </source>
</evidence>
<dbReference type="PROSITE" id="PS00092">
    <property type="entry name" value="N6_MTASE"/>
    <property type="match status" value="1"/>
</dbReference>
<keyword evidence="4" id="KW-1185">Reference proteome</keyword>
<dbReference type="InterPro" id="IPR002052">
    <property type="entry name" value="DNA_methylase_N6_adenine_CS"/>
</dbReference>
<proteinExistence type="inferred from homology"/>
<dbReference type="GO" id="GO:0008168">
    <property type="term" value="F:methyltransferase activity"/>
    <property type="evidence" value="ECO:0007669"/>
    <property type="project" value="InterPro"/>
</dbReference>
<dbReference type="PANTHER" id="PTHR12829">
    <property type="entry name" value="N6-ADENOSINE-METHYLTRANSFERASE"/>
    <property type="match status" value="1"/>
</dbReference>